<dbReference type="RefSeq" id="XP_056515316.1">
    <property type="nucleotide sequence ID" value="XM_056652049.1"/>
</dbReference>
<accession>A0A9W9G4H0</accession>
<feature type="region of interest" description="Disordered" evidence="1">
    <location>
        <begin position="595"/>
        <end position="618"/>
    </location>
</feature>
<reference evidence="2" key="2">
    <citation type="journal article" date="2023" name="IMA Fungus">
        <title>Comparative genomic study of the Penicillium genus elucidates a diverse pangenome and 15 lateral gene transfer events.</title>
        <authorList>
            <person name="Petersen C."/>
            <person name="Sorensen T."/>
            <person name="Nielsen M.R."/>
            <person name="Sondergaard T.E."/>
            <person name="Sorensen J.L."/>
            <person name="Fitzpatrick D.A."/>
            <person name="Frisvad J.C."/>
            <person name="Nielsen K.L."/>
        </authorList>
    </citation>
    <scope>NUCLEOTIDE SEQUENCE</scope>
    <source>
        <strain evidence="2">IBT 34128</strain>
    </source>
</reference>
<evidence type="ECO:0000313" key="3">
    <source>
        <dbReference type="Proteomes" id="UP001141434"/>
    </source>
</evidence>
<dbReference type="Proteomes" id="UP001141434">
    <property type="component" value="Unassembled WGS sequence"/>
</dbReference>
<dbReference type="PANTHER" id="PTHR37535">
    <property type="entry name" value="FLUG DOMAIN PROTEIN"/>
    <property type="match status" value="1"/>
</dbReference>
<gene>
    <name evidence="2" type="ORF">NUU61_001467</name>
</gene>
<protein>
    <submittedName>
        <fullName evidence="2">Uncharacterized protein</fullName>
    </submittedName>
</protein>
<evidence type="ECO:0000256" key="1">
    <source>
        <dbReference type="SAM" id="MobiDB-lite"/>
    </source>
</evidence>
<sequence>MAHQGPGTFPEHYQAHCSSIDTVSAVLDEGDQPDHIEYFQGYVQFYERGLPGELTAETKESILDKPDLVEMRDRIEFFEQSHDEKSLKNGKLEYRKALVRHRLFELKQYQNRWVQEKRDQKILNRGKKEPMPLENDIRTRAQMLIMPEVARIATAMSCAKELSFDEKLLLVQDLQTQCVHDFDVVYLPNESPIQGLCPAKGCQINISSLRKCDRSVHIHECVRREKAFDLQISESRMRFCYECMEWFLSSQWRNHCDFHLQSWQVQHCEVILYRHTVIRPGYCPFCLWDLDLPAEDRLQYWLRSDNLREHIEGQHMAGIQWSTKKQMCGCSRTFDNERDLRHHLHDVHGLKEAIWQNPKPPRKRKRACKVEAQSSAAEPEEERPKKIRFYCYPPPRHEHEHYLSNKIFVPVPTLLSFVEEYPEQYCCSSTSDKSGSSSRSSSVASCFSAANSSLSSRPTTPGLEVIDPRLLEPFDFTKENGSWSCNQVSMQLDSLNLSSERETKEESSSEGIQPPSPVPSLDNYPIGDFVSNKANEEAKKALKNDFLALMPPSGQDIAVEDKRGSCFLTQTDAGDGNPPHGDQVHVASLREPLSRAKTRSQLPLHHADDLSTRKPRQKLNAKEKRKMLELKDQNLTPRQIGHHFADIDTTYLRQVWMDMKPSQRCTRSRANRMGG</sequence>
<feature type="region of interest" description="Disordered" evidence="1">
    <location>
        <begin position="355"/>
        <end position="381"/>
    </location>
</feature>
<feature type="region of interest" description="Disordered" evidence="1">
    <location>
        <begin position="496"/>
        <end position="528"/>
    </location>
</feature>
<dbReference type="EMBL" id="JAPMSZ010000002">
    <property type="protein sequence ID" value="KAJ5111837.1"/>
    <property type="molecule type" value="Genomic_DNA"/>
</dbReference>
<evidence type="ECO:0000313" key="2">
    <source>
        <dbReference type="EMBL" id="KAJ5111837.1"/>
    </source>
</evidence>
<dbReference type="GeneID" id="81391217"/>
<keyword evidence="3" id="KW-1185">Reference proteome</keyword>
<proteinExistence type="predicted"/>
<dbReference type="PANTHER" id="PTHR37535:SF3">
    <property type="entry name" value="FLUG DOMAIN-CONTAINING PROTEIN"/>
    <property type="match status" value="1"/>
</dbReference>
<dbReference type="OrthoDB" id="5400577at2759"/>
<organism evidence="2 3">
    <name type="scientific">Penicillium alfredii</name>
    <dbReference type="NCBI Taxonomy" id="1506179"/>
    <lineage>
        <taxon>Eukaryota</taxon>
        <taxon>Fungi</taxon>
        <taxon>Dikarya</taxon>
        <taxon>Ascomycota</taxon>
        <taxon>Pezizomycotina</taxon>
        <taxon>Eurotiomycetes</taxon>
        <taxon>Eurotiomycetidae</taxon>
        <taxon>Eurotiales</taxon>
        <taxon>Aspergillaceae</taxon>
        <taxon>Penicillium</taxon>
    </lineage>
</organism>
<name>A0A9W9G4H0_9EURO</name>
<reference evidence="2" key="1">
    <citation type="submission" date="2022-11" db="EMBL/GenBank/DDBJ databases">
        <authorList>
            <person name="Petersen C."/>
        </authorList>
    </citation>
    <scope>NUCLEOTIDE SEQUENCE</scope>
    <source>
        <strain evidence="2">IBT 34128</strain>
    </source>
</reference>
<comment type="caution">
    <text evidence="2">The sequence shown here is derived from an EMBL/GenBank/DDBJ whole genome shotgun (WGS) entry which is preliminary data.</text>
</comment>
<dbReference type="AlphaFoldDB" id="A0A9W9G4H0"/>